<feature type="transmembrane region" description="Helical" evidence="2">
    <location>
        <begin position="69"/>
        <end position="90"/>
    </location>
</feature>
<keyword evidence="4" id="KW-1185">Reference proteome</keyword>
<evidence type="ECO:0000313" key="3">
    <source>
        <dbReference type="EnsemblMetazoa" id="CJA40599.1"/>
    </source>
</evidence>
<organism evidence="3 4">
    <name type="scientific">Caenorhabditis japonica</name>
    <dbReference type="NCBI Taxonomy" id="281687"/>
    <lineage>
        <taxon>Eukaryota</taxon>
        <taxon>Metazoa</taxon>
        <taxon>Ecdysozoa</taxon>
        <taxon>Nematoda</taxon>
        <taxon>Chromadorea</taxon>
        <taxon>Rhabditida</taxon>
        <taxon>Rhabditina</taxon>
        <taxon>Rhabditomorpha</taxon>
        <taxon>Rhabditoidea</taxon>
        <taxon>Rhabditidae</taxon>
        <taxon>Peloderinae</taxon>
        <taxon>Caenorhabditis</taxon>
    </lineage>
</organism>
<proteinExistence type="predicted"/>
<keyword evidence="2" id="KW-0472">Membrane</keyword>
<dbReference type="AlphaFoldDB" id="A0A8R1EQN5"/>
<protein>
    <submittedName>
        <fullName evidence="3">Uncharacterized protein</fullName>
    </submittedName>
</protein>
<evidence type="ECO:0000256" key="2">
    <source>
        <dbReference type="SAM" id="Phobius"/>
    </source>
</evidence>
<keyword evidence="2" id="KW-0812">Transmembrane</keyword>
<accession>A0A8R1EQN5</accession>
<dbReference type="EnsemblMetazoa" id="CJA40599.1">
    <property type="protein sequence ID" value="CJA40599.1"/>
    <property type="gene ID" value="WBGene00216447"/>
</dbReference>
<evidence type="ECO:0000313" key="4">
    <source>
        <dbReference type="Proteomes" id="UP000005237"/>
    </source>
</evidence>
<sequence>MDGPSENVRYPSEERVPAARPRCPKHSKEYDVALSHSHMFDTESKEEEQKNLGDSATGNRGSNNTSSRFFFFFFLPLSLYQLKLIVLFIIDSSDRKRKSILIEECVDTNDRRLKEGAERSFGYHTLLSALHLLILLHHFPHRPHTKSS</sequence>
<name>A0A8R1EQN5_CAEJA</name>
<evidence type="ECO:0000256" key="1">
    <source>
        <dbReference type="SAM" id="MobiDB-lite"/>
    </source>
</evidence>
<reference evidence="4" key="1">
    <citation type="submission" date="2010-08" db="EMBL/GenBank/DDBJ databases">
        <authorList>
            <consortium name="Caenorhabditis japonica Sequencing Consortium"/>
            <person name="Wilson R.K."/>
        </authorList>
    </citation>
    <scope>NUCLEOTIDE SEQUENCE [LARGE SCALE GENOMIC DNA]</scope>
    <source>
        <strain evidence="4">DF5081</strain>
    </source>
</reference>
<feature type="compositionally biased region" description="Basic and acidic residues" evidence="1">
    <location>
        <begin position="39"/>
        <end position="51"/>
    </location>
</feature>
<feature type="region of interest" description="Disordered" evidence="1">
    <location>
        <begin position="39"/>
        <end position="63"/>
    </location>
</feature>
<feature type="region of interest" description="Disordered" evidence="1">
    <location>
        <begin position="1"/>
        <end position="27"/>
    </location>
</feature>
<reference evidence="3" key="2">
    <citation type="submission" date="2022-06" db="UniProtKB">
        <authorList>
            <consortium name="EnsemblMetazoa"/>
        </authorList>
    </citation>
    <scope>IDENTIFICATION</scope>
    <source>
        <strain evidence="3">DF5081</strain>
    </source>
</reference>
<dbReference type="Proteomes" id="UP000005237">
    <property type="component" value="Unassembled WGS sequence"/>
</dbReference>
<keyword evidence="2" id="KW-1133">Transmembrane helix</keyword>
<feature type="transmembrane region" description="Helical" evidence="2">
    <location>
        <begin position="121"/>
        <end position="139"/>
    </location>
</feature>